<keyword evidence="2" id="KW-0012">Acyltransferase</keyword>
<dbReference type="GO" id="GO:0031415">
    <property type="term" value="C:NatA complex"/>
    <property type="evidence" value="ECO:0007669"/>
    <property type="project" value="TreeGrafter"/>
</dbReference>
<keyword evidence="1" id="KW-0808">Transferase</keyword>
<dbReference type="SUPFAM" id="SSF55729">
    <property type="entry name" value="Acyl-CoA N-acyltransferases (Nat)"/>
    <property type="match status" value="1"/>
</dbReference>
<dbReference type="GO" id="GO:0007064">
    <property type="term" value="P:mitotic sister chromatid cohesion"/>
    <property type="evidence" value="ECO:0007669"/>
    <property type="project" value="TreeGrafter"/>
</dbReference>
<dbReference type="PANTHER" id="PTHR42919">
    <property type="entry name" value="N-ALPHA-ACETYLTRANSFERASE"/>
    <property type="match status" value="1"/>
</dbReference>
<dbReference type="PANTHER" id="PTHR42919:SF8">
    <property type="entry name" value="N-ALPHA-ACETYLTRANSFERASE 50"/>
    <property type="match status" value="1"/>
</dbReference>
<evidence type="ECO:0000313" key="4">
    <source>
        <dbReference type="EMBL" id="WGV28864.1"/>
    </source>
</evidence>
<dbReference type="GO" id="GO:0016747">
    <property type="term" value="F:acyltransferase activity, transferring groups other than amino-acyl groups"/>
    <property type="evidence" value="ECO:0007669"/>
    <property type="project" value="InterPro"/>
</dbReference>
<dbReference type="Pfam" id="PF00583">
    <property type="entry name" value="Acetyltransf_1"/>
    <property type="match status" value="1"/>
</dbReference>
<sequence>MNHSDLAKYVQNWGLKDDMGFVAIAVSSNRPVGAAWLRLLTGENQGYGYVDDQTPELAIAVLPEYRNQGIGSQLLTHLLAAAKTSYQSISLSTRSSNPAVSLYQKLGWKVIAGSETINRVNSISFKMKIDY</sequence>
<dbReference type="Gene3D" id="3.40.630.30">
    <property type="match status" value="1"/>
</dbReference>
<evidence type="ECO:0000256" key="1">
    <source>
        <dbReference type="ARBA" id="ARBA00022679"/>
    </source>
</evidence>
<feature type="domain" description="N-acetyltransferase" evidence="3">
    <location>
        <begin position="1"/>
        <end position="130"/>
    </location>
</feature>
<accession>A0AAJ6NY29</accession>
<dbReference type="AlphaFoldDB" id="A0AAJ6NY29"/>
<dbReference type="InterPro" id="IPR051556">
    <property type="entry name" value="N-term/lysine_N-AcTrnsfr"/>
</dbReference>
<name>A0AAJ6NY29_9CYAN</name>
<reference evidence="4 5" key="1">
    <citation type="journal article" date="2023" name="Limnol Oceanogr Lett">
        <title>Environmental adaptations by the intertidal Antarctic cyanobacterium Halotia branconii CENA392 as revealed using long-read genome sequencing.</title>
        <authorList>
            <person name="Dextro R.B."/>
            <person name="Delbaje E."/>
            <person name="Freitas P.N.N."/>
            <person name="Geraldes V."/>
            <person name="Pinto E."/>
            <person name="Long P.F."/>
            <person name="Fiore M.F."/>
        </authorList>
    </citation>
    <scope>NUCLEOTIDE SEQUENCE [LARGE SCALE GENOMIC DNA]</scope>
    <source>
        <strain evidence="4 5">CENA392</strain>
    </source>
</reference>
<evidence type="ECO:0000259" key="3">
    <source>
        <dbReference type="PROSITE" id="PS51186"/>
    </source>
</evidence>
<gene>
    <name evidence="4" type="ORF">QI031_19045</name>
</gene>
<dbReference type="PROSITE" id="PS51186">
    <property type="entry name" value="GNAT"/>
    <property type="match status" value="1"/>
</dbReference>
<protein>
    <submittedName>
        <fullName evidence="4">GNAT family N-acetyltransferase</fullName>
    </submittedName>
</protein>
<evidence type="ECO:0000256" key="2">
    <source>
        <dbReference type="ARBA" id="ARBA00023315"/>
    </source>
</evidence>
<dbReference type="KEGG" id="hbq:QI031_19045"/>
<dbReference type="Proteomes" id="UP001223520">
    <property type="component" value="Chromosome"/>
</dbReference>
<keyword evidence="5" id="KW-1185">Reference proteome</keyword>
<evidence type="ECO:0000313" key="5">
    <source>
        <dbReference type="Proteomes" id="UP001223520"/>
    </source>
</evidence>
<dbReference type="CDD" id="cd04301">
    <property type="entry name" value="NAT_SF"/>
    <property type="match status" value="1"/>
</dbReference>
<dbReference type="InterPro" id="IPR000182">
    <property type="entry name" value="GNAT_dom"/>
</dbReference>
<dbReference type="InterPro" id="IPR016181">
    <property type="entry name" value="Acyl_CoA_acyltransferase"/>
</dbReference>
<proteinExistence type="predicted"/>
<organism evidence="4 5">
    <name type="scientific">Halotia branconii CENA392</name>
    <dbReference type="NCBI Taxonomy" id="1539056"/>
    <lineage>
        <taxon>Bacteria</taxon>
        <taxon>Bacillati</taxon>
        <taxon>Cyanobacteriota</taxon>
        <taxon>Cyanophyceae</taxon>
        <taxon>Nostocales</taxon>
        <taxon>Nodulariaceae</taxon>
        <taxon>Halotia</taxon>
    </lineage>
</organism>
<dbReference type="EMBL" id="CP124543">
    <property type="protein sequence ID" value="WGV28864.1"/>
    <property type="molecule type" value="Genomic_DNA"/>
</dbReference>